<feature type="transmembrane region" description="Helical" evidence="1">
    <location>
        <begin position="347"/>
        <end position="367"/>
    </location>
</feature>
<feature type="transmembrane region" description="Helical" evidence="1">
    <location>
        <begin position="79"/>
        <end position="98"/>
    </location>
</feature>
<keyword evidence="3" id="KW-1185">Reference proteome</keyword>
<feature type="transmembrane region" description="Helical" evidence="1">
    <location>
        <begin position="105"/>
        <end position="125"/>
    </location>
</feature>
<evidence type="ECO:0000256" key="1">
    <source>
        <dbReference type="SAM" id="Phobius"/>
    </source>
</evidence>
<feature type="transmembrane region" description="Helical" evidence="1">
    <location>
        <begin position="186"/>
        <end position="219"/>
    </location>
</feature>
<dbReference type="EMBL" id="QREH01000001">
    <property type="protein sequence ID" value="REE03776.1"/>
    <property type="molecule type" value="Genomic_DNA"/>
</dbReference>
<protein>
    <recommendedName>
        <fullName evidence="4">O-antigen ligase-like membrane protein</fullName>
    </recommendedName>
</protein>
<keyword evidence="1" id="KW-1133">Transmembrane helix</keyword>
<organism evidence="2 3">
    <name type="scientific">Citricoccus muralis</name>
    <dbReference type="NCBI Taxonomy" id="169134"/>
    <lineage>
        <taxon>Bacteria</taxon>
        <taxon>Bacillati</taxon>
        <taxon>Actinomycetota</taxon>
        <taxon>Actinomycetes</taxon>
        <taxon>Micrococcales</taxon>
        <taxon>Micrococcaceae</taxon>
        <taxon>Citricoccus</taxon>
    </lineage>
</organism>
<dbReference type="RefSeq" id="WP_147301204.1">
    <property type="nucleotide sequence ID" value="NZ_QREH01000001.1"/>
</dbReference>
<feature type="transmembrane region" description="Helical" evidence="1">
    <location>
        <begin position="231"/>
        <end position="249"/>
    </location>
</feature>
<evidence type="ECO:0008006" key="4">
    <source>
        <dbReference type="Google" id="ProtNLM"/>
    </source>
</evidence>
<accession>A0A3D9LDQ1</accession>
<dbReference type="Proteomes" id="UP000256727">
    <property type="component" value="Unassembled WGS sequence"/>
</dbReference>
<comment type="caution">
    <text evidence="2">The sequence shown here is derived from an EMBL/GenBank/DDBJ whole genome shotgun (WGS) entry which is preliminary data.</text>
</comment>
<keyword evidence="1" id="KW-0812">Transmembrane</keyword>
<evidence type="ECO:0000313" key="3">
    <source>
        <dbReference type="Proteomes" id="UP000256727"/>
    </source>
</evidence>
<feature type="transmembrane region" description="Helical" evidence="1">
    <location>
        <begin position="19"/>
        <end position="35"/>
    </location>
</feature>
<feature type="transmembrane region" description="Helical" evidence="1">
    <location>
        <begin position="283"/>
        <end position="305"/>
    </location>
</feature>
<dbReference type="OrthoDB" id="5147663at2"/>
<keyword evidence="1" id="KW-0472">Membrane</keyword>
<sequence>MCLAAFGPYVAGPIRTEQLIIYALAPIALLLAPNLRRWNILILILWSFVIVSSLFGYVFPYMGGMPRSAGSPLAGLDNLALPLVVMFVIWTFVPPAVAISSLRMAAAVVTIASTANAVLAIATSISPSLALSLQGFWTGGDTAVSVAENSMIMGRYSGIFGQPAEAGVMYSLAVILAVWRFSRHPILMYILLSVLTVGGILTVSKIFILVGLPIVLLLLWLLNRGAARSGLVLAAVMAVSLVALSGFLQQWDGFSYFSRLFEFQEGQSAVALYTANRWDEGSFTLQTIGFVLSASPLIGMGLGGLAVPYDSQWTESIVMGGIFATTGIALTLFVLLRGMLKIADRSLRLTALAFWAVLIGGSFGLPVLTGNRIATVTWVVVALFLVVANAQQDEDAARGNHAVKWLHGSLPNRG</sequence>
<feature type="transmembrane region" description="Helical" evidence="1">
    <location>
        <begin position="373"/>
        <end position="390"/>
    </location>
</feature>
<feature type="transmembrane region" description="Helical" evidence="1">
    <location>
        <begin position="40"/>
        <end position="59"/>
    </location>
</feature>
<feature type="transmembrane region" description="Helical" evidence="1">
    <location>
        <begin position="317"/>
        <end position="335"/>
    </location>
</feature>
<proteinExistence type="predicted"/>
<feature type="transmembrane region" description="Helical" evidence="1">
    <location>
        <begin position="159"/>
        <end position="179"/>
    </location>
</feature>
<name>A0A3D9LDQ1_9MICC</name>
<reference evidence="2 3" key="1">
    <citation type="submission" date="2018-07" db="EMBL/GenBank/DDBJ databases">
        <title>Sequencing the genomes of 1000 actinobacteria strains.</title>
        <authorList>
            <person name="Klenk H.-P."/>
        </authorList>
    </citation>
    <scope>NUCLEOTIDE SEQUENCE [LARGE SCALE GENOMIC DNA]</scope>
    <source>
        <strain evidence="2 3">DSM 14442</strain>
    </source>
</reference>
<dbReference type="AlphaFoldDB" id="A0A3D9LDQ1"/>
<evidence type="ECO:0000313" key="2">
    <source>
        <dbReference type="EMBL" id="REE03776.1"/>
    </source>
</evidence>
<gene>
    <name evidence="2" type="ORF">C8E99_1595</name>
</gene>